<reference evidence="6 7" key="1">
    <citation type="submission" date="2019-10" db="EMBL/GenBank/DDBJ databases">
        <title>Two novel species isolated from a subtropical stream in China.</title>
        <authorList>
            <person name="Lu H."/>
        </authorList>
    </citation>
    <scope>NUCLEOTIDE SEQUENCE [LARGE SCALE GENOMIC DNA]</scope>
    <source>
        <strain evidence="6 7">FT103W</strain>
    </source>
</reference>
<accession>A0A843SMR3</accession>
<comment type="caution">
    <text evidence="6">The sequence shown here is derived from an EMBL/GenBank/DDBJ whole genome shotgun (WGS) entry which is preliminary data.</text>
</comment>
<evidence type="ECO:0000313" key="7">
    <source>
        <dbReference type="Proteomes" id="UP000444318"/>
    </source>
</evidence>
<evidence type="ECO:0000256" key="1">
    <source>
        <dbReference type="ARBA" id="ARBA00010164"/>
    </source>
</evidence>
<feature type="domain" description="HipA N-terminal subdomain 1" evidence="5">
    <location>
        <begin position="10"/>
        <end position="110"/>
    </location>
</feature>
<name>A0A843SMR3_9BURK</name>
<dbReference type="PANTHER" id="PTHR37419:SF1">
    <property type="entry name" value="SERINE_THREONINE-PROTEIN KINASE TOXIN HIPA"/>
    <property type="match status" value="1"/>
</dbReference>
<dbReference type="GO" id="GO:0004674">
    <property type="term" value="F:protein serine/threonine kinase activity"/>
    <property type="evidence" value="ECO:0007669"/>
    <property type="project" value="TreeGrafter"/>
</dbReference>
<feature type="domain" description="HipA-like C-terminal" evidence="4">
    <location>
        <begin position="156"/>
        <end position="404"/>
    </location>
</feature>
<gene>
    <name evidence="6" type="ORF">GEV01_21515</name>
</gene>
<evidence type="ECO:0000313" key="6">
    <source>
        <dbReference type="EMBL" id="MQA22097.1"/>
    </source>
</evidence>
<dbReference type="GO" id="GO:0005829">
    <property type="term" value="C:cytosol"/>
    <property type="evidence" value="ECO:0007669"/>
    <property type="project" value="TreeGrafter"/>
</dbReference>
<organism evidence="6 7">
    <name type="scientific">Rugamonas rivuli</name>
    <dbReference type="NCBI Taxonomy" id="2743358"/>
    <lineage>
        <taxon>Bacteria</taxon>
        <taxon>Pseudomonadati</taxon>
        <taxon>Pseudomonadota</taxon>
        <taxon>Betaproteobacteria</taxon>
        <taxon>Burkholderiales</taxon>
        <taxon>Oxalobacteraceae</taxon>
        <taxon>Telluria group</taxon>
        <taxon>Rugamonas</taxon>
    </lineage>
</organism>
<sequence>MGRKSRSRSLSVWSNGERVGTWILPARGAMQFIYDKRWIASAIGRPLSLSLPYAGGPVLYGDRVRYFFDNLLPDSEVIRKRLAERYKLDTIEAFDLLQEVGRDCVGAVQLLKEDDVPTNLMCIEGKPMSEADVEQHLLQVTVATPMEMPGDDHLRISLAGVQEKTALLWHNDGWILPHGATPTSHILKLPLGLIGHRKVDLTSSVENEWLCMNLLEEFGLPVARTAILKFGTQKVLGVERFDRKLHASGTWFMRLPQEDLCQALCVPPHLKYESDGGPGLADVAAVLRGSVRADEDLTTLLTAQVLFWMLAAPDGHAKNFSIRLMAQARYALLPLYDVMSLWPIEGKGPNQYSLHKARMAMALMGKNKHYRFADIQRRHFNSTAARCFRRADAEDVIERVLARTSGAIDAVAARLPSGFPERVAATIFASVTRSARQLSAMAAK</sequence>
<keyword evidence="2" id="KW-0808">Transferase</keyword>
<dbReference type="InterPro" id="IPR012893">
    <property type="entry name" value="HipA-like_C"/>
</dbReference>
<dbReference type="EMBL" id="WHUF01000005">
    <property type="protein sequence ID" value="MQA22097.1"/>
    <property type="molecule type" value="Genomic_DNA"/>
</dbReference>
<dbReference type="RefSeq" id="WP_152807554.1">
    <property type="nucleotide sequence ID" value="NZ_WHUF01000005.1"/>
</dbReference>
<dbReference type="InterPro" id="IPR017508">
    <property type="entry name" value="HipA_N1"/>
</dbReference>
<dbReference type="CDD" id="cd17808">
    <property type="entry name" value="HipA_Ec_like"/>
    <property type="match status" value="1"/>
</dbReference>
<evidence type="ECO:0000259" key="5">
    <source>
        <dbReference type="Pfam" id="PF13657"/>
    </source>
</evidence>
<evidence type="ECO:0000259" key="4">
    <source>
        <dbReference type="Pfam" id="PF07804"/>
    </source>
</evidence>
<evidence type="ECO:0000256" key="3">
    <source>
        <dbReference type="ARBA" id="ARBA00022777"/>
    </source>
</evidence>
<dbReference type="Pfam" id="PF13657">
    <property type="entry name" value="Couple_hipA"/>
    <property type="match status" value="1"/>
</dbReference>
<dbReference type="InterPro" id="IPR052028">
    <property type="entry name" value="HipA_Ser/Thr_kinase"/>
</dbReference>
<dbReference type="Proteomes" id="UP000444318">
    <property type="component" value="Unassembled WGS sequence"/>
</dbReference>
<protein>
    <submittedName>
        <fullName evidence="6">Type II toxin-antitoxin system HipA family toxin</fullName>
    </submittedName>
</protein>
<proteinExistence type="inferred from homology"/>
<dbReference type="Pfam" id="PF07804">
    <property type="entry name" value="HipA_C"/>
    <property type="match status" value="1"/>
</dbReference>
<keyword evidence="3" id="KW-0418">Kinase</keyword>
<dbReference type="AlphaFoldDB" id="A0A843SMR3"/>
<comment type="similarity">
    <text evidence="1">Belongs to the HipA Ser/Thr kinase family.</text>
</comment>
<keyword evidence="7" id="KW-1185">Reference proteome</keyword>
<dbReference type="PANTHER" id="PTHR37419">
    <property type="entry name" value="SERINE/THREONINE-PROTEIN KINASE TOXIN HIPA"/>
    <property type="match status" value="1"/>
</dbReference>
<dbReference type="NCBIfam" id="TIGR03071">
    <property type="entry name" value="couple_hipA"/>
    <property type="match status" value="1"/>
</dbReference>
<evidence type="ECO:0000256" key="2">
    <source>
        <dbReference type="ARBA" id="ARBA00022679"/>
    </source>
</evidence>